<evidence type="ECO:0000256" key="1">
    <source>
        <dbReference type="ARBA" id="ARBA00022618"/>
    </source>
</evidence>
<dbReference type="GO" id="GO:0016567">
    <property type="term" value="P:protein ubiquitination"/>
    <property type="evidence" value="ECO:0007669"/>
    <property type="project" value="TreeGrafter"/>
</dbReference>
<protein>
    <recommendedName>
        <fullName evidence="8">Cdc23 domain-containing protein</fullName>
    </recommendedName>
</protein>
<keyword evidence="4" id="KW-0833">Ubl conjugation pathway</keyword>
<name>A0A4T0FLZ1_9BASI</name>
<evidence type="ECO:0000259" key="8">
    <source>
        <dbReference type="Pfam" id="PF04049"/>
    </source>
</evidence>
<keyword evidence="3" id="KW-0498">Mitosis</keyword>
<evidence type="ECO:0000256" key="5">
    <source>
        <dbReference type="ARBA" id="ARBA00022803"/>
    </source>
</evidence>
<dbReference type="PANTHER" id="PTHR12558">
    <property type="entry name" value="CELL DIVISION CYCLE 16,23,27"/>
    <property type="match status" value="1"/>
</dbReference>
<dbReference type="InterPro" id="IPR007192">
    <property type="entry name" value="APC8"/>
</dbReference>
<dbReference type="SUPFAM" id="SSF48452">
    <property type="entry name" value="TPR-like"/>
    <property type="match status" value="2"/>
</dbReference>
<keyword evidence="6" id="KW-0131">Cell cycle</keyword>
<dbReference type="InterPro" id="IPR019734">
    <property type="entry name" value="TPR_rpt"/>
</dbReference>
<accession>A0A4T0FLZ1</accession>
<dbReference type="Gene3D" id="1.25.40.10">
    <property type="entry name" value="Tetratricopeptide repeat domain"/>
    <property type="match status" value="2"/>
</dbReference>
<keyword evidence="1" id="KW-0132">Cell division</keyword>
<keyword evidence="5 7" id="KW-0802">TPR repeat</keyword>
<evidence type="ECO:0000313" key="10">
    <source>
        <dbReference type="Proteomes" id="UP000310189"/>
    </source>
</evidence>
<evidence type="ECO:0000256" key="4">
    <source>
        <dbReference type="ARBA" id="ARBA00022786"/>
    </source>
</evidence>
<feature type="domain" description="Cdc23" evidence="8">
    <location>
        <begin position="6"/>
        <end position="280"/>
    </location>
</feature>
<evidence type="ECO:0000256" key="6">
    <source>
        <dbReference type="ARBA" id="ARBA00023306"/>
    </source>
</evidence>
<dbReference type="GO" id="GO:0051301">
    <property type="term" value="P:cell division"/>
    <property type="evidence" value="ECO:0007669"/>
    <property type="project" value="UniProtKB-KW"/>
</dbReference>
<evidence type="ECO:0000256" key="7">
    <source>
        <dbReference type="PROSITE-ProRule" id="PRU00339"/>
    </source>
</evidence>
<dbReference type="PANTHER" id="PTHR12558:SF10">
    <property type="entry name" value="CELL DIVISION CYCLE PROTEIN 23 HOMOLOG"/>
    <property type="match status" value="1"/>
</dbReference>
<dbReference type="SMART" id="SM00028">
    <property type="entry name" value="TPR"/>
    <property type="match status" value="4"/>
</dbReference>
<dbReference type="Pfam" id="PF13181">
    <property type="entry name" value="TPR_8"/>
    <property type="match status" value="2"/>
</dbReference>
<keyword evidence="2" id="KW-0677">Repeat</keyword>
<comment type="caution">
    <text evidence="9">The sequence shown here is derived from an EMBL/GenBank/DDBJ whole genome shotgun (WGS) entry which is preliminary data.</text>
</comment>
<dbReference type="Proteomes" id="UP000310189">
    <property type="component" value="Unassembled WGS sequence"/>
</dbReference>
<dbReference type="InterPro" id="IPR011990">
    <property type="entry name" value="TPR-like_helical_dom_sf"/>
</dbReference>
<feature type="repeat" description="TPR" evidence="7">
    <location>
        <begin position="375"/>
        <end position="408"/>
    </location>
</feature>
<dbReference type="AlphaFoldDB" id="A0A4T0FLZ1"/>
<feature type="repeat" description="TPR" evidence="7">
    <location>
        <begin position="409"/>
        <end position="442"/>
    </location>
</feature>
<reference evidence="9 10" key="1">
    <citation type="submission" date="2019-03" db="EMBL/GenBank/DDBJ databases">
        <title>Sequencing 23 genomes of Wallemia ichthyophaga.</title>
        <authorList>
            <person name="Gostincar C."/>
        </authorList>
    </citation>
    <scope>NUCLEOTIDE SEQUENCE [LARGE SCALE GENOMIC DNA]</scope>
    <source>
        <strain evidence="9 10">EXF-5753</strain>
    </source>
</reference>
<evidence type="ECO:0000313" key="9">
    <source>
        <dbReference type="EMBL" id="TIA88755.1"/>
    </source>
</evidence>
<organism evidence="9 10">
    <name type="scientific">Wallemia hederae</name>
    <dbReference type="NCBI Taxonomy" id="1540922"/>
    <lineage>
        <taxon>Eukaryota</taxon>
        <taxon>Fungi</taxon>
        <taxon>Dikarya</taxon>
        <taxon>Basidiomycota</taxon>
        <taxon>Wallemiomycotina</taxon>
        <taxon>Wallemiomycetes</taxon>
        <taxon>Wallemiales</taxon>
        <taxon>Wallemiaceae</taxon>
        <taxon>Wallemia</taxon>
    </lineage>
</organism>
<dbReference type="GO" id="GO:0005680">
    <property type="term" value="C:anaphase-promoting complex"/>
    <property type="evidence" value="ECO:0007669"/>
    <property type="project" value="InterPro"/>
</dbReference>
<dbReference type="GO" id="GO:0045842">
    <property type="term" value="P:positive regulation of mitotic metaphase/anaphase transition"/>
    <property type="evidence" value="ECO:0007669"/>
    <property type="project" value="TreeGrafter"/>
</dbReference>
<dbReference type="GO" id="GO:0031145">
    <property type="term" value="P:anaphase-promoting complex-dependent catabolic process"/>
    <property type="evidence" value="ECO:0007669"/>
    <property type="project" value="TreeGrafter"/>
</dbReference>
<dbReference type="OrthoDB" id="10262026at2759"/>
<proteinExistence type="predicted"/>
<dbReference type="Pfam" id="PF04049">
    <property type="entry name" value="ANAPC8"/>
    <property type="match status" value="1"/>
</dbReference>
<sequence length="574" mass="66121">METPAQIKQRLRQSTRDCSERGLIFAATWAAEMASGMHAESEDTINPAFLTSTPARASNADASFNPSAFHVDEDSMSEQQDMYALAKGYFDAREYGRCANALMFSTGDKSTFLKLYSRYLVGVEGISDSTQLTAPQDSERRVQERTEPIMGPRDTRRENTNTEIAQLLTNLDDVQDPFLLYLKGVLLHRSSKRIEAMDVLIKSLNAYPWNWSAWLMLGICVQDTDDLNTIELYLPQGVMLRVFSVHMLIELHAVTDKLHNTLDELVRVFGSTAHLSSQRAFVYYNMHQMEEAESIFDDLYAHDPYRTQDLDLYSNIIYVLGNQTKLSALAHSVIKHNRSDPQVCCLIGNYFSIRGEHEKAIMYFRKALRLDRSYLSAWTLMGHEYIELKNSHAAVEAYRRAIDANAKDYRAWYGLAQAYELLAMHNYALYFYQRATALRPYDQRMWQALSANYEHLRQFDDSIKCQQRYMELATDGVDPKMHMKLSKLYKDAHRAQESALELRKVYDIVEASQGELRVTDFVNVYRELAIWELNKGNTSLAQSYLMKVVETNAPEREEAMSILRTIQVKELNQL</sequence>
<dbReference type="PROSITE" id="PS50005">
    <property type="entry name" value="TPR"/>
    <property type="match status" value="3"/>
</dbReference>
<dbReference type="EMBL" id="SPNW01000034">
    <property type="protein sequence ID" value="TIA88755.1"/>
    <property type="molecule type" value="Genomic_DNA"/>
</dbReference>
<evidence type="ECO:0000256" key="3">
    <source>
        <dbReference type="ARBA" id="ARBA00022776"/>
    </source>
</evidence>
<feature type="repeat" description="TPR" evidence="7">
    <location>
        <begin position="341"/>
        <end position="374"/>
    </location>
</feature>
<gene>
    <name evidence="9" type="ORF">E3P99_02411</name>
</gene>
<evidence type="ECO:0000256" key="2">
    <source>
        <dbReference type="ARBA" id="ARBA00022737"/>
    </source>
</evidence>
<keyword evidence="10" id="KW-1185">Reference proteome</keyword>